<accession>A0A6A6X0V2</accession>
<keyword evidence="1" id="KW-0732">Signal</keyword>
<proteinExistence type="predicted"/>
<dbReference type="Proteomes" id="UP000799757">
    <property type="component" value="Unassembled WGS sequence"/>
</dbReference>
<protein>
    <recommendedName>
        <fullName evidence="4">Secreted protein</fullName>
    </recommendedName>
</protein>
<keyword evidence="3" id="KW-1185">Reference proteome</keyword>
<organism evidence="2 3">
    <name type="scientific">Melanomma pulvis-pyrius CBS 109.77</name>
    <dbReference type="NCBI Taxonomy" id="1314802"/>
    <lineage>
        <taxon>Eukaryota</taxon>
        <taxon>Fungi</taxon>
        <taxon>Dikarya</taxon>
        <taxon>Ascomycota</taxon>
        <taxon>Pezizomycotina</taxon>
        <taxon>Dothideomycetes</taxon>
        <taxon>Pleosporomycetidae</taxon>
        <taxon>Pleosporales</taxon>
        <taxon>Melanommataceae</taxon>
        <taxon>Melanomma</taxon>
    </lineage>
</organism>
<evidence type="ECO:0000313" key="3">
    <source>
        <dbReference type="Proteomes" id="UP000799757"/>
    </source>
</evidence>
<name>A0A6A6X0V2_9PLEO</name>
<dbReference type="AlphaFoldDB" id="A0A6A6X0V2"/>
<feature type="signal peptide" evidence="1">
    <location>
        <begin position="1"/>
        <end position="24"/>
    </location>
</feature>
<gene>
    <name evidence="2" type="ORF">K505DRAFT_328007</name>
</gene>
<sequence length="176" mass="19070">MPCSSPLLNPVFLVILTPTSSVLASLIRHGGTIDAVKTLARGKLVIPPHVEPIRETQADAGSSICHPLGLGNTASGSLSRHGAATCTLVHGKGLDGPKPVSGHVWRHARQQRTRSLLRACSSTGVDPQRVLVCNYSTFWRRCYWGKREGISRIQSTILEGPNLLLFQRVVDFKCAL</sequence>
<evidence type="ECO:0000313" key="2">
    <source>
        <dbReference type="EMBL" id="KAF2789785.1"/>
    </source>
</evidence>
<reference evidence="2" key="1">
    <citation type="journal article" date="2020" name="Stud. Mycol.">
        <title>101 Dothideomycetes genomes: a test case for predicting lifestyles and emergence of pathogens.</title>
        <authorList>
            <person name="Haridas S."/>
            <person name="Albert R."/>
            <person name="Binder M."/>
            <person name="Bloem J."/>
            <person name="Labutti K."/>
            <person name="Salamov A."/>
            <person name="Andreopoulos B."/>
            <person name="Baker S."/>
            <person name="Barry K."/>
            <person name="Bills G."/>
            <person name="Bluhm B."/>
            <person name="Cannon C."/>
            <person name="Castanera R."/>
            <person name="Culley D."/>
            <person name="Daum C."/>
            <person name="Ezra D."/>
            <person name="Gonzalez J."/>
            <person name="Henrissat B."/>
            <person name="Kuo A."/>
            <person name="Liang C."/>
            <person name="Lipzen A."/>
            <person name="Lutzoni F."/>
            <person name="Magnuson J."/>
            <person name="Mondo S."/>
            <person name="Nolan M."/>
            <person name="Ohm R."/>
            <person name="Pangilinan J."/>
            <person name="Park H.-J."/>
            <person name="Ramirez L."/>
            <person name="Alfaro M."/>
            <person name="Sun H."/>
            <person name="Tritt A."/>
            <person name="Yoshinaga Y."/>
            <person name="Zwiers L.-H."/>
            <person name="Turgeon B."/>
            <person name="Goodwin S."/>
            <person name="Spatafora J."/>
            <person name="Crous P."/>
            <person name="Grigoriev I."/>
        </authorList>
    </citation>
    <scope>NUCLEOTIDE SEQUENCE</scope>
    <source>
        <strain evidence="2">CBS 109.77</strain>
    </source>
</reference>
<evidence type="ECO:0000256" key="1">
    <source>
        <dbReference type="SAM" id="SignalP"/>
    </source>
</evidence>
<dbReference type="EMBL" id="MU002113">
    <property type="protein sequence ID" value="KAF2789785.1"/>
    <property type="molecule type" value="Genomic_DNA"/>
</dbReference>
<feature type="chain" id="PRO_5025513560" description="Secreted protein" evidence="1">
    <location>
        <begin position="25"/>
        <end position="176"/>
    </location>
</feature>
<evidence type="ECO:0008006" key="4">
    <source>
        <dbReference type="Google" id="ProtNLM"/>
    </source>
</evidence>